<keyword evidence="3" id="KW-0479">Metal-binding</keyword>
<dbReference type="InterPro" id="IPR013149">
    <property type="entry name" value="ADH-like_C"/>
</dbReference>
<evidence type="ECO:0000256" key="4">
    <source>
        <dbReference type="ARBA" id="ARBA00022833"/>
    </source>
</evidence>
<evidence type="ECO:0000259" key="6">
    <source>
        <dbReference type="Pfam" id="PF00107"/>
    </source>
</evidence>
<dbReference type="InterPro" id="IPR036291">
    <property type="entry name" value="NAD(P)-bd_dom_sf"/>
</dbReference>
<dbReference type="GO" id="GO:0016491">
    <property type="term" value="F:oxidoreductase activity"/>
    <property type="evidence" value="ECO:0007669"/>
    <property type="project" value="UniProtKB-KW"/>
</dbReference>
<keyword evidence="4" id="KW-0862">Zinc</keyword>
<comment type="caution">
    <text evidence="7">The sequence shown here is derived from an EMBL/GenBank/DDBJ whole genome shotgun (WGS) entry which is preliminary data.</text>
</comment>
<evidence type="ECO:0000313" key="8">
    <source>
        <dbReference type="Proteomes" id="UP000219329"/>
    </source>
</evidence>
<dbReference type="GO" id="GO:0046872">
    <property type="term" value="F:metal ion binding"/>
    <property type="evidence" value="ECO:0007669"/>
    <property type="project" value="UniProtKB-KW"/>
</dbReference>
<gene>
    <name evidence="7" type="ORF">CNF02_07065</name>
</gene>
<dbReference type="InterPro" id="IPR011032">
    <property type="entry name" value="GroES-like_sf"/>
</dbReference>
<dbReference type="AlphaFoldDB" id="A0A2A5WBI5"/>
<evidence type="ECO:0000256" key="1">
    <source>
        <dbReference type="ARBA" id="ARBA00001947"/>
    </source>
</evidence>
<reference evidence="7 8" key="1">
    <citation type="submission" date="2017-08" db="EMBL/GenBank/DDBJ databases">
        <title>Fine stratification of microbial communities through a metagenomic profile of the photic zone.</title>
        <authorList>
            <person name="Haro-Moreno J.M."/>
            <person name="Lopez-Perez M."/>
            <person name="De La Torre J."/>
            <person name="Picazo A."/>
            <person name="Camacho A."/>
            <person name="Rodriguez-Valera F."/>
        </authorList>
    </citation>
    <scope>NUCLEOTIDE SEQUENCE [LARGE SCALE GENOMIC DNA]</scope>
    <source>
        <strain evidence="7">MED-G28</strain>
    </source>
</reference>
<name>A0A2A5WBI5_9GAMM</name>
<keyword evidence="5" id="KW-0560">Oxidoreductase</keyword>
<evidence type="ECO:0000256" key="3">
    <source>
        <dbReference type="ARBA" id="ARBA00022723"/>
    </source>
</evidence>
<proteinExistence type="inferred from homology"/>
<dbReference type="SUPFAM" id="SSF50129">
    <property type="entry name" value="GroES-like"/>
    <property type="match status" value="1"/>
</dbReference>
<comment type="similarity">
    <text evidence="2">Belongs to the zinc-containing alcohol dehydrogenase family.</text>
</comment>
<feature type="domain" description="Alcohol dehydrogenase-like C-terminal" evidence="6">
    <location>
        <begin position="179"/>
        <end position="287"/>
    </location>
</feature>
<organism evidence="7 8">
    <name type="scientific">OM182 bacterium MED-G28</name>
    <dbReference type="NCBI Taxonomy" id="1986256"/>
    <lineage>
        <taxon>Bacteria</taxon>
        <taxon>Pseudomonadati</taxon>
        <taxon>Pseudomonadota</taxon>
        <taxon>Gammaproteobacteria</taxon>
        <taxon>OMG group</taxon>
        <taxon>OM182 clade</taxon>
    </lineage>
</organism>
<dbReference type="Gene3D" id="3.90.180.10">
    <property type="entry name" value="Medium-chain alcohol dehydrogenases, catalytic domain"/>
    <property type="match status" value="2"/>
</dbReference>
<dbReference type="CDD" id="cd08255">
    <property type="entry name" value="2-desacetyl-2-hydroxyethyl_bacteriochlorophyllide_like"/>
    <property type="match status" value="1"/>
</dbReference>
<dbReference type="Proteomes" id="UP000219329">
    <property type="component" value="Unassembled WGS sequence"/>
</dbReference>
<dbReference type="PANTHER" id="PTHR43350:SF19">
    <property type="entry name" value="D-GULOSIDE 3-DEHYDROGENASE"/>
    <property type="match status" value="1"/>
</dbReference>
<evidence type="ECO:0000256" key="2">
    <source>
        <dbReference type="ARBA" id="ARBA00008072"/>
    </source>
</evidence>
<evidence type="ECO:0000313" key="7">
    <source>
        <dbReference type="EMBL" id="PDH33782.1"/>
    </source>
</evidence>
<dbReference type="PANTHER" id="PTHR43350">
    <property type="entry name" value="NAD-DEPENDENT ALCOHOL DEHYDROGENASE"/>
    <property type="match status" value="1"/>
</dbReference>
<accession>A0A2A5WBI5</accession>
<comment type="cofactor">
    <cofactor evidence="1">
        <name>Zn(2+)</name>
        <dbReference type="ChEBI" id="CHEBI:29105"/>
    </cofactor>
</comment>
<protein>
    <submittedName>
        <fullName evidence="7">Oxidoreductase</fullName>
    </submittedName>
</protein>
<dbReference type="Pfam" id="PF00107">
    <property type="entry name" value="ADH_zinc_N"/>
    <property type="match status" value="1"/>
</dbReference>
<dbReference type="Gene3D" id="3.40.50.720">
    <property type="entry name" value="NAD(P)-binding Rossmann-like Domain"/>
    <property type="match status" value="1"/>
</dbReference>
<sequence>MNANQLFFIKNKKVEIHEHKLPELQPNQVLVKNLYSAVSAGTEMLVYRGQIPDNMALDENLVAFNQQENSYPLQYGYACVGEIEDIGEDGDATCIGNKVFSFQPHASHHVCEMKSVINLPRGIDPKEAVFLANMETAVNLVQDANPHLGDRVIVMGQGVVGLLVSSILAEFPLASLDAVETLASRRILSVQAGTQETFSPASNEDITALKDKLKLITQPNASDSSGGADVVFELTGSPDALNMAVEFCAYAGRIVVGSWYGTKSAHLNLGTRFHRNRINIMSSQVSTIAPELSGRWDKERRFSVTWDMIKKCHPAQFISHCIPFTQAEKAYRLLDDSPQDALQVIFDYQQ</sequence>
<dbReference type="EMBL" id="NTJZ01000006">
    <property type="protein sequence ID" value="PDH33782.1"/>
    <property type="molecule type" value="Genomic_DNA"/>
</dbReference>
<dbReference type="SUPFAM" id="SSF51735">
    <property type="entry name" value="NAD(P)-binding Rossmann-fold domains"/>
    <property type="match status" value="1"/>
</dbReference>
<evidence type="ECO:0000256" key="5">
    <source>
        <dbReference type="ARBA" id="ARBA00023002"/>
    </source>
</evidence>